<keyword evidence="3" id="KW-1185">Reference proteome</keyword>
<accession>A0A1U7N0W6</accession>
<proteinExistence type="predicted"/>
<keyword evidence="1" id="KW-0472">Membrane</keyword>
<dbReference type="AlphaFoldDB" id="A0A1U7N0W6"/>
<organism evidence="2 3">
    <name type="scientific">Moorena bouillonii PNG</name>
    <dbReference type="NCBI Taxonomy" id="568701"/>
    <lineage>
        <taxon>Bacteria</taxon>
        <taxon>Bacillati</taxon>
        <taxon>Cyanobacteriota</taxon>
        <taxon>Cyanophyceae</taxon>
        <taxon>Coleofasciculales</taxon>
        <taxon>Coleofasciculaceae</taxon>
        <taxon>Moorena</taxon>
    </lineage>
</organism>
<gene>
    <name evidence="2" type="ORF">BJP37_11775</name>
</gene>
<name>A0A1U7N0W6_9CYAN</name>
<evidence type="ECO:0000313" key="3">
    <source>
        <dbReference type="Proteomes" id="UP000186657"/>
    </source>
</evidence>
<sequence>MQKNMIVYLYNERLVLPILSAILISILFGKNISFFAKKNKIITSQGIIKKIAILIVNVNYTIISVR</sequence>
<dbReference type="Proteomes" id="UP000186657">
    <property type="component" value="Unassembled WGS sequence"/>
</dbReference>
<evidence type="ECO:0000313" key="2">
    <source>
        <dbReference type="EMBL" id="OLT59605.1"/>
    </source>
</evidence>
<protein>
    <submittedName>
        <fullName evidence="2">Uncharacterized protein</fullName>
    </submittedName>
</protein>
<feature type="transmembrane region" description="Helical" evidence="1">
    <location>
        <begin position="47"/>
        <end position="65"/>
    </location>
</feature>
<keyword evidence="1" id="KW-1133">Transmembrane helix</keyword>
<reference evidence="2 3" key="1">
    <citation type="submission" date="2016-10" db="EMBL/GenBank/DDBJ databases">
        <title>Comparative genomics uncovers the prolific and rare metabolic potential of the cyanobacterial genus Moorea.</title>
        <authorList>
            <person name="Leao T."/>
            <person name="Castelao G."/>
            <person name="Korobeynikov A."/>
            <person name="Monroe E.A."/>
            <person name="Podell S."/>
            <person name="Glukhov E."/>
            <person name="Allen E."/>
            <person name="Gerwick W.H."/>
            <person name="Gerwick L."/>
        </authorList>
    </citation>
    <scope>NUCLEOTIDE SEQUENCE [LARGE SCALE GENOMIC DNA]</scope>
    <source>
        <strain evidence="2 3">PNG5-198</strain>
    </source>
</reference>
<keyword evidence="1" id="KW-0812">Transmembrane</keyword>
<dbReference type="EMBL" id="MKZS01000001">
    <property type="protein sequence ID" value="OLT59605.1"/>
    <property type="molecule type" value="Genomic_DNA"/>
</dbReference>
<comment type="caution">
    <text evidence="2">The sequence shown here is derived from an EMBL/GenBank/DDBJ whole genome shotgun (WGS) entry which is preliminary data.</text>
</comment>
<evidence type="ECO:0000256" key="1">
    <source>
        <dbReference type="SAM" id="Phobius"/>
    </source>
</evidence>
<feature type="transmembrane region" description="Helical" evidence="1">
    <location>
        <begin position="14"/>
        <end position="35"/>
    </location>
</feature>